<name>A0AAE1DBG0_9GAST</name>
<organism evidence="1 2">
    <name type="scientific">Elysia crispata</name>
    <name type="common">lettuce slug</name>
    <dbReference type="NCBI Taxonomy" id="231223"/>
    <lineage>
        <taxon>Eukaryota</taxon>
        <taxon>Metazoa</taxon>
        <taxon>Spiralia</taxon>
        <taxon>Lophotrochozoa</taxon>
        <taxon>Mollusca</taxon>
        <taxon>Gastropoda</taxon>
        <taxon>Heterobranchia</taxon>
        <taxon>Euthyneura</taxon>
        <taxon>Panpulmonata</taxon>
        <taxon>Sacoglossa</taxon>
        <taxon>Placobranchoidea</taxon>
        <taxon>Plakobranchidae</taxon>
        <taxon>Elysia</taxon>
    </lineage>
</organism>
<dbReference type="Proteomes" id="UP001283361">
    <property type="component" value="Unassembled WGS sequence"/>
</dbReference>
<evidence type="ECO:0000313" key="2">
    <source>
        <dbReference type="Proteomes" id="UP001283361"/>
    </source>
</evidence>
<dbReference type="EMBL" id="JAWDGP010004573">
    <property type="protein sequence ID" value="KAK3763303.1"/>
    <property type="molecule type" value="Genomic_DNA"/>
</dbReference>
<protein>
    <submittedName>
        <fullName evidence="1">Uncharacterized protein</fullName>
    </submittedName>
</protein>
<comment type="caution">
    <text evidence="1">The sequence shown here is derived from an EMBL/GenBank/DDBJ whole genome shotgun (WGS) entry which is preliminary data.</text>
</comment>
<dbReference type="AlphaFoldDB" id="A0AAE1DBG0"/>
<sequence>MADKLIASTQTLLGQQQQLLRVGDSEEIAYSQLGCEHNDCAVYTLTEFSTGDKQETVSSKKLGTNVSKIVTYACMCEVSVLSAQPRLEDGYSLKREPNKEETPVLKAMLLLRSVLKTFQEKRMSNVAAHPIKLPQFPLCADGSSGRKKV</sequence>
<proteinExistence type="predicted"/>
<gene>
    <name evidence="1" type="ORF">RRG08_021126</name>
</gene>
<evidence type="ECO:0000313" key="1">
    <source>
        <dbReference type="EMBL" id="KAK3763303.1"/>
    </source>
</evidence>
<reference evidence="1" key="1">
    <citation type="journal article" date="2023" name="G3 (Bethesda)">
        <title>A reference genome for the long-term kleptoplast-retaining sea slug Elysia crispata morphotype clarki.</title>
        <authorList>
            <person name="Eastman K.E."/>
            <person name="Pendleton A.L."/>
            <person name="Shaikh M.A."/>
            <person name="Suttiyut T."/>
            <person name="Ogas R."/>
            <person name="Tomko P."/>
            <person name="Gavelis G."/>
            <person name="Widhalm J.R."/>
            <person name="Wisecaver J.H."/>
        </authorList>
    </citation>
    <scope>NUCLEOTIDE SEQUENCE</scope>
    <source>
        <strain evidence="1">ECLA1</strain>
    </source>
</reference>
<accession>A0AAE1DBG0</accession>
<keyword evidence="2" id="KW-1185">Reference proteome</keyword>